<dbReference type="GO" id="GO:0033765">
    <property type="term" value="F:steroid dehydrogenase activity, acting on the CH-CH group of donors"/>
    <property type="evidence" value="ECO:0007669"/>
    <property type="project" value="UniProtKB-ARBA"/>
</dbReference>
<dbReference type="Gene3D" id="3.50.50.60">
    <property type="entry name" value="FAD/NAD(P)-binding domain"/>
    <property type="match status" value="2"/>
</dbReference>
<dbReference type="Proteomes" id="UP000294621">
    <property type="component" value="Unassembled WGS sequence"/>
</dbReference>
<dbReference type="InterPro" id="IPR027477">
    <property type="entry name" value="Succ_DH/fumarate_Rdtase_cat_sf"/>
</dbReference>
<evidence type="ECO:0000256" key="2">
    <source>
        <dbReference type="ARBA" id="ARBA00022630"/>
    </source>
</evidence>
<dbReference type="Gene3D" id="3.90.700.10">
    <property type="entry name" value="Succinate dehydrogenase/fumarate reductase flavoprotein, catalytic domain"/>
    <property type="match status" value="1"/>
</dbReference>
<sequence length="561" mass="61662">MAQCRPPAASLPLLQPHQSRCPRRRQGVTSSIDDTDLAYDVIVVGGGPGGLIAALTACHLGSSVLLIEQNYDLGGRGVISGGGAYLGGGTSMQHAEGVEDSPEKVFQDWIQAETPLGRYSDREIVWAYANNAAATFEFMTEVGNVKWRPLGQPDRLDTIKRRAFSYEWPDPAGQVVPGQCGSGITRPLEQAARELGVHFLLKHRMTAIQRNSNVHPTGRVSGLTAAEVDDYFVPTGRELSVAARQGIVLATGGHSGDVNFRRMFDPRLTEEYQYTGQNWAPKTADGEYAAMAIGASIWGLAGQTNESDGQLSKGLMATRSNYHGLLWSTNSPHFFRERATGLKPSDYQNLILVRENGVRFYDETVGVRDYDYFAAAMSWSGDPDKLNGGGPIWAIFDTDAVEREGWNVTPPYVDPDGYFFSADTIEELARRIRMDYQWRQMPPEALRSTVERYNRSVDEGIDTDHNRPTPRFKIQRPPFYAAWHTPVVHDSYAGLRINGAAQVIATDERPIPGLYATGDCAGGFTQHGLGRALTFGHVSGRYVVSIPRLTARNSTTAKEGE</sequence>
<gene>
    <name evidence="6" type="ORF">E2R57_04170</name>
</gene>
<organism evidence="6 7">
    <name type="scientific">Arthrobacter nitrophenolicus</name>
    <dbReference type="NCBI Taxonomy" id="683150"/>
    <lineage>
        <taxon>Bacteria</taxon>
        <taxon>Bacillati</taxon>
        <taxon>Actinomycetota</taxon>
        <taxon>Actinomycetes</taxon>
        <taxon>Micrococcales</taxon>
        <taxon>Micrococcaceae</taxon>
        <taxon>Arthrobacter</taxon>
    </lineage>
</organism>
<dbReference type="OrthoDB" id="9813348at2"/>
<dbReference type="Pfam" id="PF00890">
    <property type="entry name" value="FAD_binding_2"/>
    <property type="match status" value="1"/>
</dbReference>
<dbReference type="InterPro" id="IPR050315">
    <property type="entry name" value="FAD-oxidoreductase_2"/>
</dbReference>
<dbReference type="InterPro" id="IPR003953">
    <property type="entry name" value="FAD-dep_OxRdtase_2_FAD-bd"/>
</dbReference>
<evidence type="ECO:0000256" key="4">
    <source>
        <dbReference type="ARBA" id="ARBA00023002"/>
    </source>
</evidence>
<dbReference type="InterPro" id="IPR036188">
    <property type="entry name" value="FAD/NAD-bd_sf"/>
</dbReference>
<evidence type="ECO:0000259" key="5">
    <source>
        <dbReference type="Pfam" id="PF00890"/>
    </source>
</evidence>
<dbReference type="SUPFAM" id="SSF56425">
    <property type="entry name" value="Succinate dehydrogenase/fumarate reductase flavoprotein, catalytic domain"/>
    <property type="match status" value="1"/>
</dbReference>
<name>A0A4R5Y544_9MICC</name>
<proteinExistence type="predicted"/>
<evidence type="ECO:0000256" key="1">
    <source>
        <dbReference type="ARBA" id="ARBA00001974"/>
    </source>
</evidence>
<dbReference type="EMBL" id="SMZQ01000002">
    <property type="protein sequence ID" value="TDL39681.1"/>
    <property type="molecule type" value="Genomic_DNA"/>
</dbReference>
<comment type="caution">
    <text evidence="6">The sequence shown here is derived from an EMBL/GenBank/DDBJ whole genome shotgun (WGS) entry which is preliminary data.</text>
</comment>
<accession>A0A4R5Y544</accession>
<dbReference type="PANTHER" id="PTHR43400">
    <property type="entry name" value="FUMARATE REDUCTASE"/>
    <property type="match status" value="1"/>
</dbReference>
<reference evidence="6 7" key="1">
    <citation type="submission" date="2019-03" db="EMBL/GenBank/DDBJ databases">
        <title>Genome Sequencing and Assembly of Various Microbes Isolated from Partially Reclaimed Soil and Acid Mine Drainage (AMD) Site.</title>
        <authorList>
            <person name="Steinbock B."/>
            <person name="Bechtold R."/>
            <person name="Sevigny J.L."/>
            <person name="Thomas D."/>
            <person name="Cuthill L.R."/>
            <person name="Aveiro Johannsen E.J."/>
            <person name="Thomas K."/>
            <person name="Ghosh A."/>
        </authorList>
    </citation>
    <scope>NUCLEOTIDE SEQUENCE [LARGE SCALE GENOMIC DNA]</scope>
    <source>
        <strain evidence="6 7">S-A1</strain>
    </source>
</reference>
<protein>
    <submittedName>
        <fullName evidence="6">FAD-dependent oxidoreductase</fullName>
    </submittedName>
</protein>
<evidence type="ECO:0000313" key="6">
    <source>
        <dbReference type="EMBL" id="TDL39681.1"/>
    </source>
</evidence>
<dbReference type="PANTHER" id="PTHR43400:SF10">
    <property type="entry name" value="3-OXOSTEROID 1-DEHYDROGENASE"/>
    <property type="match status" value="1"/>
</dbReference>
<keyword evidence="3" id="KW-0274">FAD</keyword>
<keyword evidence="4" id="KW-0560">Oxidoreductase</keyword>
<comment type="cofactor">
    <cofactor evidence="1">
        <name>FAD</name>
        <dbReference type="ChEBI" id="CHEBI:57692"/>
    </cofactor>
</comment>
<keyword evidence="2" id="KW-0285">Flavoprotein</keyword>
<dbReference type="AlphaFoldDB" id="A0A4R5Y544"/>
<dbReference type="SUPFAM" id="SSF51905">
    <property type="entry name" value="FAD/NAD(P)-binding domain"/>
    <property type="match status" value="1"/>
</dbReference>
<dbReference type="GO" id="GO:0008202">
    <property type="term" value="P:steroid metabolic process"/>
    <property type="evidence" value="ECO:0007669"/>
    <property type="project" value="UniProtKB-ARBA"/>
</dbReference>
<feature type="domain" description="FAD-dependent oxidoreductase 2 FAD-binding" evidence="5">
    <location>
        <begin position="40"/>
        <end position="525"/>
    </location>
</feature>
<evidence type="ECO:0000256" key="3">
    <source>
        <dbReference type="ARBA" id="ARBA00022827"/>
    </source>
</evidence>
<evidence type="ECO:0000313" key="7">
    <source>
        <dbReference type="Proteomes" id="UP000294621"/>
    </source>
</evidence>